<accession>A0A176RUV4</accession>
<organism evidence="1 2">
    <name type="scientific">Candidatus Thiomargarita nelsonii</name>
    <dbReference type="NCBI Taxonomy" id="1003181"/>
    <lineage>
        <taxon>Bacteria</taxon>
        <taxon>Pseudomonadati</taxon>
        <taxon>Pseudomonadota</taxon>
        <taxon>Gammaproteobacteria</taxon>
        <taxon>Thiotrichales</taxon>
        <taxon>Thiotrichaceae</taxon>
        <taxon>Thiomargarita</taxon>
    </lineage>
</organism>
<evidence type="ECO:0000313" key="1">
    <source>
        <dbReference type="EMBL" id="OAD19530.1"/>
    </source>
</evidence>
<dbReference type="Proteomes" id="UP000076962">
    <property type="component" value="Unassembled WGS sequence"/>
</dbReference>
<gene>
    <name evidence="1" type="ORF">THIOM_004829</name>
</gene>
<protein>
    <submittedName>
        <fullName evidence="1">Uncharacterized protein</fullName>
    </submittedName>
</protein>
<sequence>MKTFNLLHISLQIIVKFNKLLLLKKLRQNFHDAPYHDFTLKKRNIRQITQSFFKEPPQDSISKREISISPNAKILSQFH</sequence>
<dbReference type="EMBL" id="LUTY01002765">
    <property type="protein sequence ID" value="OAD19530.1"/>
    <property type="molecule type" value="Genomic_DNA"/>
</dbReference>
<name>A0A176RUV4_9GAMM</name>
<keyword evidence="2" id="KW-1185">Reference proteome</keyword>
<comment type="caution">
    <text evidence="1">The sequence shown here is derived from an EMBL/GenBank/DDBJ whole genome shotgun (WGS) entry which is preliminary data.</text>
</comment>
<dbReference type="AlphaFoldDB" id="A0A176RUV4"/>
<proteinExistence type="predicted"/>
<reference evidence="1 2" key="1">
    <citation type="submission" date="2016-05" db="EMBL/GenBank/DDBJ databases">
        <title>Single-cell genome of chain-forming Candidatus Thiomargarita nelsonii and comparison to other large sulfur-oxidizing bacteria.</title>
        <authorList>
            <person name="Winkel M."/>
            <person name="Salman V."/>
            <person name="Woyke T."/>
            <person name="Schulz-Vogt H."/>
            <person name="Richter M."/>
            <person name="Flood B."/>
            <person name="Bailey J."/>
            <person name="Amann R."/>
            <person name="Mussmann M."/>
        </authorList>
    </citation>
    <scope>NUCLEOTIDE SEQUENCE [LARGE SCALE GENOMIC DNA]</scope>
    <source>
        <strain evidence="1 2">THI036</strain>
    </source>
</reference>
<evidence type="ECO:0000313" key="2">
    <source>
        <dbReference type="Proteomes" id="UP000076962"/>
    </source>
</evidence>